<dbReference type="AlphaFoldDB" id="A0A0S7Y2G0"/>
<gene>
    <name evidence="1" type="ORF">AMJ44_05635</name>
</gene>
<comment type="caution">
    <text evidence="1">The sequence shown here is derived from an EMBL/GenBank/DDBJ whole genome shotgun (WGS) entry which is preliminary data.</text>
</comment>
<proteinExistence type="predicted"/>
<dbReference type="Proteomes" id="UP000051861">
    <property type="component" value="Unassembled WGS sequence"/>
</dbReference>
<organism evidence="1 2">
    <name type="scientific">candidate division WOR-1 bacterium DG_54_3</name>
    <dbReference type="NCBI Taxonomy" id="1703775"/>
    <lineage>
        <taxon>Bacteria</taxon>
        <taxon>Bacillati</taxon>
        <taxon>Saganbacteria</taxon>
    </lineage>
</organism>
<sequence length="48" mass="5552">MAKDWQELTRITRGAPVVIERVRIDEKDIVVEGSFELPPLARLTMEDQ</sequence>
<feature type="non-terminal residue" evidence="1">
    <location>
        <position position="48"/>
    </location>
</feature>
<evidence type="ECO:0000313" key="1">
    <source>
        <dbReference type="EMBL" id="KPJ68707.1"/>
    </source>
</evidence>
<evidence type="ECO:0000313" key="2">
    <source>
        <dbReference type="Proteomes" id="UP000051861"/>
    </source>
</evidence>
<protein>
    <submittedName>
        <fullName evidence="1">RNA polymerase subunit sigma-70</fullName>
    </submittedName>
</protein>
<accession>A0A0S7Y2G0</accession>
<dbReference type="EMBL" id="LIZX01000042">
    <property type="protein sequence ID" value="KPJ68707.1"/>
    <property type="molecule type" value="Genomic_DNA"/>
</dbReference>
<reference evidence="1 2" key="1">
    <citation type="journal article" date="2015" name="Microbiome">
        <title>Genomic resolution of linkages in carbon, nitrogen, and sulfur cycling among widespread estuary sediment bacteria.</title>
        <authorList>
            <person name="Baker B.J."/>
            <person name="Lazar C.S."/>
            <person name="Teske A.P."/>
            <person name="Dick G.J."/>
        </authorList>
    </citation>
    <scope>NUCLEOTIDE SEQUENCE [LARGE SCALE GENOMIC DNA]</scope>
    <source>
        <strain evidence="1">DG_54_3</strain>
    </source>
</reference>
<name>A0A0S7Y2G0_UNCSA</name>